<dbReference type="OrthoDB" id="7592047at2"/>
<sequence>MGAIDRLFGRKSRAQKAPAHEEKQSATAALRGAESLWMGWADPRWTGRVYEKLAEEGYRKNVIAHRAVRILAECAASVPLRLYRGDKKLAHHPLLDLLERPNPSQGRAAFFESAYAFLNIAGNSYLEAALGPDARPAELYVLRPDRMKIVPGLGGWPKAYVYSLSGRQHSFAVDQVTGESLILQLKTFHPLDDYYGLSPLEAAAYSVDIHNGASGWNKALLDNSARPSGALVFEPKEGNASLSREQFDRLKAEMEENFQGSHNARRPLLLEGGLKWQQMAFSPADMDFINAKHVAAREIALAFGVPPMMMSIPGDNTYSNYQEANRALWRLTLLPMMDKMMSSLNRWLTPQFGDDLTLSYDQDAIPALSADRQALWQRIGQADFMTLNEKRAALGLGPLPNGDSLS</sequence>
<dbReference type="InterPro" id="IPR006944">
    <property type="entry name" value="Phage/GTA_portal"/>
</dbReference>
<dbReference type="InParanoid" id="A0A2G4YRF6"/>
<evidence type="ECO:0000256" key="1">
    <source>
        <dbReference type="SAM" id="MobiDB-lite"/>
    </source>
</evidence>
<evidence type="ECO:0000313" key="3">
    <source>
        <dbReference type="Proteomes" id="UP000229730"/>
    </source>
</evidence>
<name>A0A2G4YRF6_9PROT</name>
<protein>
    <submittedName>
        <fullName evidence="2">Phage portal protein</fullName>
    </submittedName>
</protein>
<dbReference type="EMBL" id="PDEM01000020">
    <property type="protein sequence ID" value="PHZ84902.1"/>
    <property type="molecule type" value="Genomic_DNA"/>
</dbReference>
<dbReference type="RefSeq" id="WP_099472474.1">
    <property type="nucleotide sequence ID" value="NZ_CP041025.1"/>
</dbReference>
<keyword evidence="3" id="KW-1185">Reference proteome</keyword>
<feature type="region of interest" description="Disordered" evidence="1">
    <location>
        <begin position="1"/>
        <end position="25"/>
    </location>
</feature>
<dbReference type="NCBIfam" id="TIGR01537">
    <property type="entry name" value="portal_HK97"/>
    <property type="match status" value="1"/>
</dbReference>
<dbReference type="AlphaFoldDB" id="A0A2G4YRF6"/>
<dbReference type="InterPro" id="IPR006427">
    <property type="entry name" value="Portal_HK97"/>
</dbReference>
<dbReference type="Pfam" id="PF04860">
    <property type="entry name" value="Phage_portal"/>
    <property type="match status" value="1"/>
</dbReference>
<dbReference type="Proteomes" id="UP000229730">
    <property type="component" value="Unassembled WGS sequence"/>
</dbReference>
<reference evidence="2 3" key="1">
    <citation type="submission" date="2017-10" db="EMBL/GenBank/DDBJ databases">
        <title>Frigbacter circumglobatus gen. nov. sp. nov., isolated from sediment cultured in situ.</title>
        <authorList>
            <person name="Zhao Z."/>
        </authorList>
    </citation>
    <scope>NUCLEOTIDE SEQUENCE [LARGE SCALE GENOMIC DNA]</scope>
    <source>
        <strain evidence="2 3">ZYL</strain>
    </source>
</reference>
<gene>
    <name evidence="2" type="ORF">CRD36_09250</name>
</gene>
<proteinExistence type="predicted"/>
<accession>A0A2G4YRF6</accession>
<organism evidence="2 3">
    <name type="scientific">Paremcibacter congregatus</name>
    <dbReference type="NCBI Taxonomy" id="2043170"/>
    <lineage>
        <taxon>Bacteria</taxon>
        <taxon>Pseudomonadati</taxon>
        <taxon>Pseudomonadota</taxon>
        <taxon>Alphaproteobacteria</taxon>
        <taxon>Emcibacterales</taxon>
        <taxon>Emcibacteraceae</taxon>
        <taxon>Paremcibacter</taxon>
    </lineage>
</organism>
<comment type="caution">
    <text evidence="2">The sequence shown here is derived from an EMBL/GenBank/DDBJ whole genome shotgun (WGS) entry which is preliminary data.</text>
</comment>
<evidence type="ECO:0000313" key="2">
    <source>
        <dbReference type="EMBL" id="PHZ84902.1"/>
    </source>
</evidence>